<dbReference type="InterPro" id="IPR040457">
    <property type="entry name" value="GCP_C"/>
</dbReference>
<keyword evidence="4" id="KW-0493">Microtubule</keyword>
<feature type="domain" description="Gamma tubulin complex component protein N-terminal" evidence="8">
    <location>
        <begin position="349"/>
        <end position="654"/>
    </location>
</feature>
<dbReference type="GO" id="GO:0051225">
    <property type="term" value="P:spindle assembly"/>
    <property type="evidence" value="ECO:0007669"/>
    <property type="project" value="TreeGrafter"/>
</dbReference>
<protein>
    <submittedName>
        <fullName evidence="9">Gamma-tubulin complex component 5</fullName>
    </submittedName>
</protein>
<dbReference type="PANTHER" id="PTHR19302:SF33">
    <property type="entry name" value="GAMMA-TUBULIN COMPLEX COMPONENT 5"/>
    <property type="match status" value="1"/>
</dbReference>
<dbReference type="GO" id="GO:0043015">
    <property type="term" value="F:gamma-tubulin binding"/>
    <property type="evidence" value="ECO:0007669"/>
    <property type="project" value="InterPro"/>
</dbReference>
<evidence type="ECO:0000259" key="7">
    <source>
        <dbReference type="Pfam" id="PF04130"/>
    </source>
</evidence>
<dbReference type="Gene3D" id="1.20.120.1900">
    <property type="entry name" value="Gamma-tubulin complex, C-terminal domain"/>
    <property type="match status" value="1"/>
</dbReference>
<dbReference type="InterPro" id="IPR007259">
    <property type="entry name" value="GCP"/>
</dbReference>
<dbReference type="OMA" id="QHWEGAY"/>
<feature type="domain" description="Gamma tubulin complex component C-terminal" evidence="7">
    <location>
        <begin position="728"/>
        <end position="994"/>
    </location>
</feature>
<dbReference type="GO" id="GO:0031122">
    <property type="term" value="P:cytoplasmic microtubule organization"/>
    <property type="evidence" value="ECO:0007669"/>
    <property type="project" value="TreeGrafter"/>
</dbReference>
<dbReference type="GO" id="GO:0005874">
    <property type="term" value="C:microtubule"/>
    <property type="evidence" value="ECO:0007669"/>
    <property type="project" value="UniProtKB-KW"/>
</dbReference>
<gene>
    <name evidence="9" type="ORF">TRAPUB_3858</name>
</gene>
<dbReference type="STRING" id="154538.A0A1M2VD04"/>
<evidence type="ECO:0000313" key="10">
    <source>
        <dbReference type="Proteomes" id="UP000184267"/>
    </source>
</evidence>
<dbReference type="GO" id="GO:0051011">
    <property type="term" value="F:microtubule minus-end binding"/>
    <property type="evidence" value="ECO:0007669"/>
    <property type="project" value="TreeGrafter"/>
</dbReference>
<feature type="compositionally biased region" description="Low complexity" evidence="6">
    <location>
        <begin position="41"/>
        <end position="78"/>
    </location>
</feature>
<dbReference type="OrthoDB" id="66546at2759"/>
<evidence type="ECO:0000256" key="5">
    <source>
        <dbReference type="ARBA" id="ARBA00023212"/>
    </source>
</evidence>
<dbReference type="GO" id="GO:0000278">
    <property type="term" value="P:mitotic cell cycle"/>
    <property type="evidence" value="ECO:0007669"/>
    <property type="project" value="TreeGrafter"/>
</dbReference>
<dbReference type="AlphaFoldDB" id="A0A1M2VD04"/>
<feature type="region of interest" description="Disordered" evidence="6">
    <location>
        <begin position="247"/>
        <end position="315"/>
    </location>
</feature>
<dbReference type="PANTHER" id="PTHR19302">
    <property type="entry name" value="GAMMA TUBULIN COMPLEX PROTEIN"/>
    <property type="match status" value="1"/>
</dbReference>
<comment type="subcellular location">
    <subcellularLocation>
        <location evidence="1">Cytoplasm</location>
        <location evidence="1">Cytoskeleton</location>
    </subcellularLocation>
</comment>
<feature type="compositionally biased region" description="Acidic residues" evidence="6">
    <location>
        <begin position="1033"/>
        <end position="1046"/>
    </location>
</feature>
<sequence length="1118" mass="121803">MQPSGSRPKPPRPTIRPPSSTGGLQVDADGWYSAVPGPSQLSASSAGRPPSSASSLRPSSSAPLRPPSSASTRPPSSAGIRSSQSAPLTPLTPDVDPEEFRGAVEYVAKNLDSTVRPSGSTDFATIDKALRGYIRFQVFSWSSKLNTFSHARKARINSFDILGDTLDIVYARLKAHAKSNDDLDASIQTILSTPPNPTILENAEAVLHRIEHPSVAKPKLTWKDILAEEPFEGQHWEGVYGLPRGSTVEGWETRSDGSTPSLSPWDSDSDLDGAQSSSELSVIPETPPPAHSGPRQAGELEEGATIDPRNAYRHRQDVEELQARQYWRPEWRTEAAIEKPFDLGDASSLGAQASIVSAFASLATTLAHLRKFTSAIFARASSSSVSSGTNQAAHLVRSQRRNTQTLEAFADALDTELRAFDTWCAAREESICRARGGILPGPPLVVSLLSLSKSVRDAFGDTFSVLFTLVRGVVQNAQRAPEPPGEVWTFPDLPPRAAPSAVTALLLDALLGAVQARMSMGDAVTARALTRVFGKSAEPVWAMMHRWMRDGMPVRDSPAALVGVRAVGTRVVPDEFFVEDNELVMLDPDFWSDGFTLRVGQTGEGEGGDAPNGLPVFLVHVAELVLSTGKVTGLLRALGISSLFDGDAAEVPDIASGQPWMAGWRLFGALLDESAGAPTEEVLHDILSPEAAIASSENLSHVVYDELLPYAERAHETLTKVLVEDCDLWAHLNAIEDLFLMRRGDAMSHFVDILFTRMDTRQPWNDFHFMNSAFRDVVALHPGGRTRWIDPTLVRFSFRSPTAATQERSAGQTVRALDGLLIEYAVPFPLTYVFGPRTVRVCSAVFTLVLQVRRAKRVLERILVRGGLVGGGRKMDGEMKVFYAVRGRLSWFVNTLLNFITTNVIHTQILKFHDAFRGAKSLDEMVQLQNDHLDKLEGRCLLQRNVSLPIQPCILALTRPQTAALHRAIMSILDMSLHYTECFVAYAGDTTHDISRASLRLVSRRSRHRSRRVRTQRRDVIGFAQAPSLLQDSDGDSSDSEDEGDAEGGGASEPSFSFGASTMSFAEEGPAARLEKMSGELDALVRFVRRGVESLAAGTGEAAPAFGMFAFALEDWDR</sequence>
<reference evidence="9 10" key="1">
    <citation type="submission" date="2016-10" db="EMBL/GenBank/DDBJ databases">
        <title>Genome sequence of the basidiomycete white-rot fungus Trametes pubescens.</title>
        <authorList>
            <person name="Makela M.R."/>
            <person name="Granchi Z."/>
            <person name="Peng M."/>
            <person name="De Vries R.P."/>
            <person name="Grigoriev I."/>
            <person name="Riley R."/>
            <person name="Hilden K."/>
        </authorList>
    </citation>
    <scope>NUCLEOTIDE SEQUENCE [LARGE SCALE GENOMIC DNA]</scope>
    <source>
        <strain evidence="9 10">FBCC735</strain>
    </source>
</reference>
<comment type="caution">
    <text evidence="9">The sequence shown here is derived from an EMBL/GenBank/DDBJ whole genome shotgun (WGS) entry which is preliminary data.</text>
</comment>
<dbReference type="Pfam" id="PF17681">
    <property type="entry name" value="GCP_N_terminal"/>
    <property type="match status" value="1"/>
</dbReference>
<dbReference type="EMBL" id="MNAD01001463">
    <property type="protein sequence ID" value="OJT05417.1"/>
    <property type="molecule type" value="Genomic_DNA"/>
</dbReference>
<evidence type="ECO:0000313" key="9">
    <source>
        <dbReference type="EMBL" id="OJT05417.1"/>
    </source>
</evidence>
<keyword evidence="10" id="KW-1185">Reference proteome</keyword>
<evidence type="ECO:0000256" key="4">
    <source>
        <dbReference type="ARBA" id="ARBA00022701"/>
    </source>
</evidence>
<evidence type="ECO:0000256" key="6">
    <source>
        <dbReference type="SAM" id="MobiDB-lite"/>
    </source>
</evidence>
<evidence type="ECO:0000256" key="2">
    <source>
        <dbReference type="ARBA" id="ARBA00010337"/>
    </source>
</evidence>
<accession>A0A1M2VD04</accession>
<comment type="similarity">
    <text evidence="2">Belongs to the TUBGCP family.</text>
</comment>
<keyword evidence="5" id="KW-0206">Cytoskeleton</keyword>
<evidence type="ECO:0000256" key="1">
    <source>
        <dbReference type="ARBA" id="ARBA00004245"/>
    </source>
</evidence>
<dbReference type="Proteomes" id="UP000184267">
    <property type="component" value="Unassembled WGS sequence"/>
</dbReference>
<organism evidence="9 10">
    <name type="scientific">Trametes pubescens</name>
    <name type="common">White-rot fungus</name>
    <dbReference type="NCBI Taxonomy" id="154538"/>
    <lineage>
        <taxon>Eukaryota</taxon>
        <taxon>Fungi</taxon>
        <taxon>Dikarya</taxon>
        <taxon>Basidiomycota</taxon>
        <taxon>Agaricomycotina</taxon>
        <taxon>Agaricomycetes</taxon>
        <taxon>Polyporales</taxon>
        <taxon>Polyporaceae</taxon>
        <taxon>Trametes</taxon>
    </lineage>
</organism>
<dbReference type="GO" id="GO:0005816">
    <property type="term" value="C:spindle pole body"/>
    <property type="evidence" value="ECO:0007669"/>
    <property type="project" value="UniProtKB-ARBA"/>
</dbReference>
<dbReference type="Pfam" id="PF04130">
    <property type="entry name" value="GCP_C_terminal"/>
    <property type="match status" value="1"/>
</dbReference>
<dbReference type="GO" id="GO:0007020">
    <property type="term" value="P:microtubule nucleation"/>
    <property type="evidence" value="ECO:0007669"/>
    <property type="project" value="InterPro"/>
</dbReference>
<dbReference type="InterPro" id="IPR042241">
    <property type="entry name" value="GCP_C_sf"/>
</dbReference>
<dbReference type="GO" id="GO:0000930">
    <property type="term" value="C:gamma-tubulin complex"/>
    <property type="evidence" value="ECO:0007669"/>
    <property type="project" value="UniProtKB-ARBA"/>
</dbReference>
<dbReference type="GO" id="GO:0051321">
    <property type="term" value="P:meiotic cell cycle"/>
    <property type="evidence" value="ECO:0007669"/>
    <property type="project" value="TreeGrafter"/>
</dbReference>
<dbReference type="GO" id="GO:0000922">
    <property type="term" value="C:spindle pole"/>
    <property type="evidence" value="ECO:0007669"/>
    <property type="project" value="InterPro"/>
</dbReference>
<feature type="region of interest" description="Disordered" evidence="6">
    <location>
        <begin position="1029"/>
        <end position="1053"/>
    </location>
</feature>
<feature type="region of interest" description="Disordered" evidence="6">
    <location>
        <begin position="1"/>
        <end position="96"/>
    </location>
</feature>
<dbReference type="InterPro" id="IPR041470">
    <property type="entry name" value="GCP_N"/>
</dbReference>
<evidence type="ECO:0000256" key="3">
    <source>
        <dbReference type="ARBA" id="ARBA00022490"/>
    </source>
</evidence>
<name>A0A1M2VD04_TRAPU</name>
<proteinExistence type="inferred from homology"/>
<evidence type="ECO:0000259" key="8">
    <source>
        <dbReference type="Pfam" id="PF17681"/>
    </source>
</evidence>
<keyword evidence="3" id="KW-0963">Cytoplasm</keyword>